<feature type="binding site" evidence="10">
    <location>
        <position position="309"/>
    </location>
    <ligand>
        <name>Mn(2+)</name>
        <dbReference type="ChEBI" id="CHEBI:29035"/>
    </ligand>
</feature>
<feature type="binding site" evidence="10">
    <location>
        <position position="486"/>
    </location>
    <ligand>
        <name>Mn(2+)</name>
        <dbReference type="ChEBI" id="CHEBI:29035"/>
    </ligand>
</feature>
<dbReference type="InterPro" id="IPR000917">
    <property type="entry name" value="Sulfatase_N"/>
</dbReference>
<comment type="pathway">
    <text evidence="2">Cell wall biogenesis; lipoteichoic acid biosynthesis.</text>
</comment>
<evidence type="ECO:0000256" key="12">
    <source>
        <dbReference type="SAM" id="Phobius"/>
    </source>
</evidence>
<dbReference type="AlphaFoldDB" id="K8ZMN9"/>
<evidence type="ECO:0000256" key="11">
    <source>
        <dbReference type="SAM" id="MobiDB-lite"/>
    </source>
</evidence>
<feature type="transmembrane region" description="Helical" evidence="12">
    <location>
        <begin position="130"/>
        <end position="148"/>
    </location>
</feature>
<dbReference type="PANTHER" id="PTHR47371">
    <property type="entry name" value="LIPOTEICHOIC ACID SYNTHASE"/>
    <property type="match status" value="1"/>
</dbReference>
<evidence type="ECO:0000256" key="3">
    <source>
        <dbReference type="ARBA" id="ARBA00009983"/>
    </source>
</evidence>
<dbReference type="Gene3D" id="3.40.720.10">
    <property type="entry name" value="Alkaline Phosphatase, subunit A"/>
    <property type="match status" value="1"/>
</dbReference>
<comment type="similarity">
    <text evidence="3">Belongs to the LTA synthase family.</text>
</comment>
<evidence type="ECO:0000256" key="9">
    <source>
        <dbReference type="PIRSR" id="PIRSR005091-2"/>
    </source>
</evidence>
<organism evidence="14 15">
    <name type="scientific">Catellicoccus marimammalium M35/04/3</name>
    <dbReference type="NCBI Taxonomy" id="1234409"/>
    <lineage>
        <taxon>Bacteria</taxon>
        <taxon>Bacillati</taxon>
        <taxon>Bacillota</taxon>
        <taxon>Bacilli</taxon>
        <taxon>Lactobacillales</taxon>
        <taxon>Enterococcaceae</taxon>
        <taxon>Catellicoccus</taxon>
    </lineage>
</organism>
<keyword evidence="15" id="KW-1185">Reference proteome</keyword>
<protein>
    <submittedName>
        <fullName evidence="14">Lipoteichoic acid synthase LtaS Type IIc</fullName>
    </submittedName>
</protein>
<dbReference type="PATRIC" id="fig|1234409.3.peg.249"/>
<comment type="subcellular location">
    <subcellularLocation>
        <location evidence="1">Cell membrane</location>
        <topology evidence="1">Multi-pass membrane protein</topology>
    </subcellularLocation>
</comment>
<dbReference type="Gene3D" id="3.30.1120.170">
    <property type="match status" value="1"/>
</dbReference>
<keyword evidence="6 12" id="KW-1133">Transmembrane helix</keyword>
<gene>
    <name evidence="14" type="ORF">C683_0278</name>
</gene>
<feature type="domain" description="Sulfatase N-terminal" evidence="13">
    <location>
        <begin position="252"/>
        <end position="555"/>
    </location>
</feature>
<evidence type="ECO:0000313" key="14">
    <source>
        <dbReference type="EMBL" id="EKU27813.1"/>
    </source>
</evidence>
<dbReference type="Proteomes" id="UP000016057">
    <property type="component" value="Unassembled WGS sequence"/>
</dbReference>
<dbReference type="PIRSF" id="PIRSF005091">
    <property type="entry name" value="Mmb_sulf_HI1246"/>
    <property type="match status" value="1"/>
</dbReference>
<feature type="compositionally biased region" description="Basic and acidic residues" evidence="11">
    <location>
        <begin position="661"/>
        <end position="672"/>
    </location>
</feature>
<evidence type="ECO:0000256" key="6">
    <source>
        <dbReference type="ARBA" id="ARBA00022989"/>
    </source>
</evidence>
<evidence type="ECO:0000256" key="7">
    <source>
        <dbReference type="ARBA" id="ARBA00023136"/>
    </source>
</evidence>
<evidence type="ECO:0000259" key="13">
    <source>
        <dbReference type="Pfam" id="PF00884"/>
    </source>
</evidence>
<reference evidence="14 15" key="1">
    <citation type="journal article" date="2013" name="Genome Announc.">
        <title>Draft Genome Sequence of Catellicoccus marimammalium, a Novel Species Commonly Found in Gull Feces.</title>
        <authorList>
            <person name="Weigand M.R."/>
            <person name="Ryu H."/>
            <person name="Bozcek L."/>
            <person name="Konstantinidis K.T."/>
            <person name="Santo Domingo J.W."/>
        </authorList>
    </citation>
    <scope>NUCLEOTIDE SEQUENCE [LARGE SCALE GENOMIC DNA]</scope>
    <source>
        <strain evidence="14 15">M35/04/3</strain>
    </source>
</reference>
<dbReference type="eggNOG" id="COG1368">
    <property type="taxonomic scope" value="Bacteria"/>
</dbReference>
<keyword evidence="5 12" id="KW-0812">Transmembrane</keyword>
<dbReference type="GO" id="GO:0046872">
    <property type="term" value="F:metal ion binding"/>
    <property type="evidence" value="ECO:0007669"/>
    <property type="project" value="UniProtKB-KW"/>
</dbReference>
<evidence type="ECO:0000256" key="8">
    <source>
        <dbReference type="PIRSR" id="PIRSR005091-1"/>
    </source>
</evidence>
<keyword evidence="7 12" id="KW-0472">Membrane</keyword>
<proteinExistence type="inferred from homology"/>
<feature type="region of interest" description="Disordered" evidence="11">
    <location>
        <begin position="661"/>
        <end position="716"/>
    </location>
</feature>
<feature type="binding site" evidence="10">
    <location>
        <position position="487"/>
    </location>
    <ligand>
        <name>Mn(2+)</name>
        <dbReference type="ChEBI" id="CHEBI:29035"/>
    </ligand>
</feature>
<evidence type="ECO:0000256" key="4">
    <source>
        <dbReference type="ARBA" id="ARBA00022475"/>
    </source>
</evidence>
<feature type="binding site" evidence="10">
    <location>
        <position position="260"/>
    </location>
    <ligand>
        <name>Mn(2+)</name>
        <dbReference type="ChEBI" id="CHEBI:29035"/>
    </ligand>
</feature>
<feature type="transmembrane region" description="Helical" evidence="12">
    <location>
        <begin position="74"/>
        <end position="95"/>
    </location>
</feature>
<name>K8ZMN9_9ENTE</name>
<feature type="compositionally biased region" description="Polar residues" evidence="11">
    <location>
        <begin position="673"/>
        <end position="694"/>
    </location>
</feature>
<dbReference type="InterPro" id="IPR017850">
    <property type="entry name" value="Alkaline_phosphatase_core_sf"/>
</dbReference>
<accession>K8ZMN9</accession>
<dbReference type="RefSeq" id="WP_009488552.1">
    <property type="nucleotide sequence ID" value="NZ_AMYT01000008.1"/>
</dbReference>
<dbReference type="SUPFAM" id="SSF53649">
    <property type="entry name" value="Alkaline phosphatase-like"/>
    <property type="match status" value="1"/>
</dbReference>
<evidence type="ECO:0000256" key="1">
    <source>
        <dbReference type="ARBA" id="ARBA00004651"/>
    </source>
</evidence>
<dbReference type="Pfam" id="PF00884">
    <property type="entry name" value="Sulfatase"/>
    <property type="match status" value="1"/>
</dbReference>
<keyword evidence="4" id="KW-1003">Cell membrane</keyword>
<comment type="caution">
    <text evidence="14">The sequence shown here is derived from an EMBL/GenBank/DDBJ whole genome shotgun (WGS) entry which is preliminary data.</text>
</comment>
<dbReference type="STRING" id="1234409.C683_0278"/>
<dbReference type="InterPro" id="IPR050448">
    <property type="entry name" value="OpgB/LTA_synthase_biosynth"/>
</dbReference>
<dbReference type="GO" id="GO:0005886">
    <property type="term" value="C:plasma membrane"/>
    <property type="evidence" value="ECO:0007669"/>
    <property type="project" value="UniProtKB-SubCell"/>
</dbReference>
<feature type="transmembrane region" description="Helical" evidence="12">
    <location>
        <begin position="47"/>
        <end position="67"/>
    </location>
</feature>
<evidence type="ECO:0000256" key="5">
    <source>
        <dbReference type="ARBA" id="ARBA00022692"/>
    </source>
</evidence>
<evidence type="ECO:0000313" key="15">
    <source>
        <dbReference type="Proteomes" id="UP000016057"/>
    </source>
</evidence>
<evidence type="ECO:0000256" key="2">
    <source>
        <dbReference type="ARBA" id="ARBA00004936"/>
    </source>
</evidence>
<dbReference type="EMBL" id="AMYT01000008">
    <property type="protein sequence ID" value="EKU27813.1"/>
    <property type="molecule type" value="Genomic_DNA"/>
</dbReference>
<feature type="active site" evidence="8">
    <location>
        <position position="309"/>
    </location>
</feature>
<dbReference type="PANTHER" id="PTHR47371:SF3">
    <property type="entry name" value="PHOSPHOGLYCEROL TRANSFERASE I"/>
    <property type="match status" value="1"/>
</dbReference>
<feature type="transmembrane region" description="Helical" evidence="12">
    <location>
        <begin position="160"/>
        <end position="178"/>
    </location>
</feature>
<evidence type="ECO:0000256" key="10">
    <source>
        <dbReference type="PIRSR" id="PIRSR005091-3"/>
    </source>
</evidence>
<keyword evidence="9" id="KW-0464">Manganese</keyword>
<dbReference type="CDD" id="cd16015">
    <property type="entry name" value="LTA_synthase"/>
    <property type="match status" value="1"/>
</dbReference>
<dbReference type="InterPro" id="IPR012160">
    <property type="entry name" value="LtaS-like"/>
</dbReference>
<keyword evidence="9" id="KW-0479">Metal-binding</keyword>
<sequence length="716" mass="82322">MKKFSLKKVLNTRMGYFALLALITWLTNIYAYFTTFNLGIQSPFQYFILIINPIATTLLLLSIGLYCKKGKTAYILMTTIAILMNILLFSNVVYYREFSDFITVNSILGVGSVASGLKSDIFKLIHPHDIVYWISYIVIFILFATKYLKVDQRPLPKRVAFAMSSLAVFIFGANLTLAEIDRPELLSRTFSHDYMVKYLGINAFTTYDGIQTYKIDQRRAQASEMDLTRVEKYVKDHYAAPNPKYFGMAKGRNVVVIHLESLQQFIIDYKYKDKDGKQYEVTPFLNKLFHDKQTFAFDNFFHQVGSGKTSDAETLMENSLFGLSQGPIMVQLGGKNTFQAAPNILKQNGNYTSAVFHGNDGTFWNRNEAYKHFGFDYFFDSSYFDLNPSNSFQYGLHDKYMIKDSIKYLERMQQPFYVKFLNVSNHYPFAPFKGKESGFPIADTGDDTVNGYFATANYLDEAVRELFDYFKKSGLYDKSIFILYGDHYGISNTRAKNALSPLLGKSPETWTDFDDMQMQRVPYMIHIPGQDKGFIDHTYGGQVDNLPTILHLLGINTKNYIELGQDLFSKENQQIVAFRNGNYVTPQFTSIDGEVYSNKTGKPIKKPTKKQQKTINYDAKQVEEQLQVSDEINNGDLLRFANNGIKPVDPSQFNYKDQMERLQKEEKEKGKDSTSVYNKNHNQSTTSLFQSKSYQELHGKTKYSTSENSKDKEEEK</sequence>
<feature type="binding site" evidence="9">
    <location>
        <position position="426"/>
    </location>
    <ligand>
        <name>substrate</name>
    </ligand>
</feature>